<gene>
    <name evidence="5" type="ORF">P5673_016730</name>
</gene>
<keyword evidence="6" id="KW-1185">Reference proteome</keyword>
<comment type="similarity">
    <text evidence="2">Belongs to the SNU66/SART1 family.</text>
</comment>
<dbReference type="GO" id="GO:0046540">
    <property type="term" value="C:U4/U6 x U5 tri-snRNP complex"/>
    <property type="evidence" value="ECO:0007669"/>
    <property type="project" value="TreeGrafter"/>
</dbReference>
<dbReference type="PANTHER" id="PTHR14152">
    <property type="entry name" value="SQUAMOUS CELL CARCINOMA ANTIGEN RECOGNISED BY CYTOTOXIC T LYMPHOCYTES"/>
    <property type="match status" value="1"/>
</dbReference>
<comment type="caution">
    <text evidence="5">The sequence shown here is derived from an EMBL/GenBank/DDBJ whole genome shotgun (WGS) entry which is preliminary data.</text>
</comment>
<reference evidence="5" key="2">
    <citation type="journal article" date="2023" name="Science">
        <title>Genomic signatures of disease resistance in endangered staghorn corals.</title>
        <authorList>
            <person name="Vollmer S.V."/>
            <person name="Selwyn J.D."/>
            <person name="Despard B.A."/>
            <person name="Roesel C.L."/>
        </authorList>
    </citation>
    <scope>NUCLEOTIDE SEQUENCE</scope>
    <source>
        <strain evidence="5">K2</strain>
    </source>
</reference>
<feature type="region of interest" description="Disordered" evidence="4">
    <location>
        <begin position="74"/>
        <end position="136"/>
    </location>
</feature>
<dbReference type="AlphaFoldDB" id="A0AAD9QGA0"/>
<dbReference type="InterPro" id="IPR005011">
    <property type="entry name" value="SNU66/SART1"/>
</dbReference>
<evidence type="ECO:0000313" key="6">
    <source>
        <dbReference type="Proteomes" id="UP001249851"/>
    </source>
</evidence>
<evidence type="ECO:0000256" key="4">
    <source>
        <dbReference type="SAM" id="MobiDB-lite"/>
    </source>
</evidence>
<evidence type="ECO:0000313" key="5">
    <source>
        <dbReference type="EMBL" id="KAK2560391.1"/>
    </source>
</evidence>
<dbReference type="GO" id="GO:0000481">
    <property type="term" value="P:maturation of 5S rRNA"/>
    <property type="evidence" value="ECO:0007669"/>
    <property type="project" value="TreeGrafter"/>
</dbReference>
<dbReference type="EMBL" id="JARQWQ010000036">
    <property type="protein sequence ID" value="KAK2560391.1"/>
    <property type="molecule type" value="Genomic_DNA"/>
</dbReference>
<protein>
    <submittedName>
        <fullName evidence="5">U4/U6.U5 tri-snRNP-associated protein 1</fullName>
    </submittedName>
</protein>
<evidence type="ECO:0000256" key="3">
    <source>
        <dbReference type="ARBA" id="ARBA00023242"/>
    </source>
</evidence>
<proteinExistence type="inferred from homology"/>
<feature type="compositionally biased region" description="Basic residues" evidence="4">
    <location>
        <begin position="74"/>
        <end position="84"/>
    </location>
</feature>
<dbReference type="Pfam" id="PF03343">
    <property type="entry name" value="SART-1"/>
    <property type="match status" value="1"/>
</dbReference>
<reference evidence="5" key="1">
    <citation type="journal article" date="2023" name="G3 (Bethesda)">
        <title>Whole genome assembly and annotation of the endangered Caribbean coral Acropora cervicornis.</title>
        <authorList>
            <person name="Selwyn J.D."/>
            <person name="Vollmer S.V."/>
        </authorList>
    </citation>
    <scope>NUCLEOTIDE SEQUENCE</scope>
    <source>
        <strain evidence="5">K2</strain>
    </source>
</reference>
<accession>A0AAD9QGA0</accession>
<keyword evidence="3" id="KW-0539">Nucleus</keyword>
<dbReference type="Proteomes" id="UP001249851">
    <property type="component" value="Unassembled WGS sequence"/>
</dbReference>
<evidence type="ECO:0000256" key="1">
    <source>
        <dbReference type="ARBA" id="ARBA00004123"/>
    </source>
</evidence>
<evidence type="ECO:0000256" key="2">
    <source>
        <dbReference type="ARBA" id="ARBA00006076"/>
    </source>
</evidence>
<comment type="subcellular location">
    <subcellularLocation>
        <location evidence="1">Nucleus</location>
    </subcellularLocation>
</comment>
<sequence>MIKPRGLLQKYDEEIDGEKKKSFVLGSGGTYDTTKEDEVKKIQAKLKAQMVSLEIAKPQLAVEYYTQEEMVKFKKPKKKRKIKKRETLKADDLEELPGQTDLSSDRGSRSVKSILKNAPRRHERGKADDDDMMDLDPLVPDEEEQVVDDGDHSVIVEEDEAQLELQLALERSRRLKKKKEATGVERVLETLATVVKQESDDENGKKDSIILNSTSEFCRTLGEIPTFSAPEEQMEEIEDDNEWRMDVERDDEVEPHGGWEWVKTQEEKRKKEREEVCSISVLRTDSNCEAIRALLIT</sequence>
<dbReference type="GO" id="GO:0045292">
    <property type="term" value="P:mRNA cis splicing, via spliceosome"/>
    <property type="evidence" value="ECO:0007669"/>
    <property type="project" value="TreeGrafter"/>
</dbReference>
<dbReference type="PANTHER" id="PTHR14152:SF5">
    <property type="entry name" value="U4_U6.U5 TRI-SNRNP-ASSOCIATED PROTEIN 1"/>
    <property type="match status" value="1"/>
</dbReference>
<name>A0AAD9QGA0_ACRCE</name>
<organism evidence="5 6">
    <name type="scientific">Acropora cervicornis</name>
    <name type="common">Staghorn coral</name>
    <dbReference type="NCBI Taxonomy" id="6130"/>
    <lineage>
        <taxon>Eukaryota</taxon>
        <taxon>Metazoa</taxon>
        <taxon>Cnidaria</taxon>
        <taxon>Anthozoa</taxon>
        <taxon>Hexacorallia</taxon>
        <taxon>Scleractinia</taxon>
        <taxon>Astrocoeniina</taxon>
        <taxon>Acroporidae</taxon>
        <taxon>Acropora</taxon>
    </lineage>
</organism>